<reference evidence="2 3" key="1">
    <citation type="submission" date="2019-05" db="EMBL/GenBank/DDBJ databases">
        <title>Another draft genome of Portunus trituberculatus and its Hox gene families provides insights of decapod evolution.</title>
        <authorList>
            <person name="Jeong J.-H."/>
            <person name="Song I."/>
            <person name="Kim S."/>
            <person name="Choi T."/>
            <person name="Kim D."/>
            <person name="Ryu S."/>
            <person name="Kim W."/>
        </authorList>
    </citation>
    <scope>NUCLEOTIDE SEQUENCE [LARGE SCALE GENOMIC DNA]</scope>
    <source>
        <tissue evidence="2">Muscle</tissue>
    </source>
</reference>
<comment type="caution">
    <text evidence="2">The sequence shown here is derived from an EMBL/GenBank/DDBJ whole genome shotgun (WGS) entry which is preliminary data.</text>
</comment>
<name>A0A5B7CG60_PORTR</name>
<accession>A0A5B7CG60</accession>
<organism evidence="2 3">
    <name type="scientific">Portunus trituberculatus</name>
    <name type="common">Swimming crab</name>
    <name type="synonym">Neptunus trituberculatus</name>
    <dbReference type="NCBI Taxonomy" id="210409"/>
    <lineage>
        <taxon>Eukaryota</taxon>
        <taxon>Metazoa</taxon>
        <taxon>Ecdysozoa</taxon>
        <taxon>Arthropoda</taxon>
        <taxon>Crustacea</taxon>
        <taxon>Multicrustacea</taxon>
        <taxon>Malacostraca</taxon>
        <taxon>Eumalacostraca</taxon>
        <taxon>Eucarida</taxon>
        <taxon>Decapoda</taxon>
        <taxon>Pleocyemata</taxon>
        <taxon>Brachyura</taxon>
        <taxon>Eubrachyura</taxon>
        <taxon>Portunoidea</taxon>
        <taxon>Portunidae</taxon>
        <taxon>Portuninae</taxon>
        <taxon>Portunus</taxon>
    </lineage>
</organism>
<protein>
    <submittedName>
        <fullName evidence="2">Uncharacterized protein</fullName>
    </submittedName>
</protein>
<evidence type="ECO:0000313" key="2">
    <source>
        <dbReference type="EMBL" id="MPC07456.1"/>
    </source>
</evidence>
<dbReference type="EMBL" id="VSRR010000001">
    <property type="protein sequence ID" value="MPC07456.1"/>
    <property type="molecule type" value="Genomic_DNA"/>
</dbReference>
<evidence type="ECO:0000256" key="1">
    <source>
        <dbReference type="SAM" id="MobiDB-lite"/>
    </source>
</evidence>
<feature type="region of interest" description="Disordered" evidence="1">
    <location>
        <begin position="1"/>
        <end position="20"/>
    </location>
</feature>
<dbReference type="Proteomes" id="UP000324222">
    <property type="component" value="Unassembled WGS sequence"/>
</dbReference>
<proteinExistence type="predicted"/>
<dbReference type="AlphaFoldDB" id="A0A5B7CG60"/>
<keyword evidence="3" id="KW-1185">Reference proteome</keyword>
<evidence type="ECO:0000313" key="3">
    <source>
        <dbReference type="Proteomes" id="UP000324222"/>
    </source>
</evidence>
<sequence length="103" mass="11411">MSRVIETKPNRSTTKTAAPFSAKSRCTSDKDFPDLRCTTSVGKHQLKVEDPASFLWDINTGLLINTITILHSPGDEATILALNAGLAIWPEKSVWLIKDIHQH</sequence>
<gene>
    <name evidence="2" type="ORF">E2C01_000018</name>
</gene>